<dbReference type="InterPro" id="IPR015422">
    <property type="entry name" value="PyrdxlP-dep_Trfase_small"/>
</dbReference>
<dbReference type="InterPro" id="IPR015421">
    <property type="entry name" value="PyrdxlP-dep_Trfase_major"/>
</dbReference>
<dbReference type="InterPro" id="IPR004839">
    <property type="entry name" value="Aminotransferase_I/II_large"/>
</dbReference>
<evidence type="ECO:0000256" key="6">
    <source>
        <dbReference type="RuleBase" id="RU000481"/>
    </source>
</evidence>
<dbReference type="SUPFAM" id="SSF53383">
    <property type="entry name" value="PLP-dependent transferases"/>
    <property type="match status" value="1"/>
</dbReference>
<comment type="similarity">
    <text evidence="2 6">Belongs to the class-I pyridoxal-phosphate-dependent aminotransferase family.</text>
</comment>
<dbReference type="InterPro" id="IPR004838">
    <property type="entry name" value="NHTrfase_class1_PyrdxlP-BS"/>
</dbReference>
<evidence type="ECO:0000313" key="12">
    <source>
        <dbReference type="Proteomes" id="UP000440066"/>
    </source>
</evidence>
<dbReference type="GO" id="GO:0006520">
    <property type="term" value="P:amino acid metabolic process"/>
    <property type="evidence" value="ECO:0007669"/>
    <property type="project" value="InterPro"/>
</dbReference>
<dbReference type="AlphaFoldDB" id="A0A6I2GWK6"/>
<gene>
    <name evidence="10" type="ORF">GF867_09840</name>
    <name evidence="9" type="ORF">GIY09_02270</name>
    <name evidence="8" type="ORF">GIY11_00305</name>
</gene>
<evidence type="ECO:0000256" key="2">
    <source>
        <dbReference type="ARBA" id="ARBA00007441"/>
    </source>
</evidence>
<keyword evidence="11" id="KW-1185">Reference proteome</keyword>
<evidence type="ECO:0000256" key="3">
    <source>
        <dbReference type="ARBA" id="ARBA00022576"/>
    </source>
</evidence>
<evidence type="ECO:0000313" key="9">
    <source>
        <dbReference type="EMBL" id="MRI84723.1"/>
    </source>
</evidence>
<keyword evidence="3 6" id="KW-0032">Aminotransferase</keyword>
<sequence>MTLLANRFNQNVHKIGTSAIRDFDQAVSIIEGVIKLTLGEPDFNTPDHVKEAGIQAIKNNRTTYAPTPGLPDLLQAASQFMQDKYDLNYATDEVIATIGATEALSTALQTILNPGDKVLVPNPMFSLYESMILVNGGEPVHINTASNDFILTPEMIEAALAEHGESIKAIILNYPTNPTGVMWTAEDAQKIAEVLKGKPIFVISDEIYSELVFEQPHVSIASYLREQTFVINGVSKSHSMTGWRLGLLFAPREMMNEAVKVHQNMVTCATTISQVAATEALVNGADDAIPMREEYIKRRDYIYDAMTALGFKIVKPNGAFYIFAEIPSDLEQDSFKFCLDLAKSNAVAFIPGNAFGIGGENFVRLSYAASMDNIEKAMDRLKQFIDNQRQIND</sequence>
<evidence type="ECO:0000256" key="4">
    <source>
        <dbReference type="ARBA" id="ARBA00022679"/>
    </source>
</evidence>
<accession>A0A6I2GWK6</accession>
<evidence type="ECO:0000313" key="10">
    <source>
        <dbReference type="EMBL" id="MRJ47863.1"/>
    </source>
</evidence>
<dbReference type="EMBL" id="WJQS01000002">
    <property type="protein sequence ID" value="MRI84723.1"/>
    <property type="molecule type" value="Genomic_DNA"/>
</dbReference>
<dbReference type="Proteomes" id="UP000440066">
    <property type="component" value="Unassembled WGS sequence"/>
</dbReference>
<evidence type="ECO:0000313" key="8">
    <source>
        <dbReference type="EMBL" id="MRI80473.1"/>
    </source>
</evidence>
<feature type="domain" description="Aminotransferase class I/classII large" evidence="7">
    <location>
        <begin position="32"/>
        <end position="381"/>
    </location>
</feature>
<dbReference type="RefSeq" id="WP_153832929.1">
    <property type="nucleotide sequence ID" value="NZ_WJQR01000001.1"/>
</dbReference>
<keyword evidence="4 6" id="KW-0808">Transferase</keyword>
<evidence type="ECO:0000313" key="13">
    <source>
        <dbReference type="Proteomes" id="UP000469870"/>
    </source>
</evidence>
<dbReference type="InterPro" id="IPR050596">
    <property type="entry name" value="AspAT/PAT-like"/>
</dbReference>
<dbReference type="Proteomes" id="UP000469870">
    <property type="component" value="Unassembled WGS sequence"/>
</dbReference>
<dbReference type="Gene3D" id="3.90.1150.10">
    <property type="entry name" value="Aspartate Aminotransferase, domain 1"/>
    <property type="match status" value="1"/>
</dbReference>
<proteinExistence type="inferred from homology"/>
<reference evidence="11 13" key="2">
    <citation type="submission" date="2019-11" db="EMBL/GenBank/DDBJ databases">
        <title>Characterisation of Fundicoccus ignavus gen. nov. sp. nov., a novel genus of the family Aerococcaceae isolated from bulk tank milk.</title>
        <authorList>
            <person name="Siebert A."/>
            <person name="Huptas C."/>
            <person name="Wenning M."/>
            <person name="Scherer S."/>
            <person name="Doll E.V."/>
        </authorList>
    </citation>
    <scope>NUCLEOTIDE SEQUENCE [LARGE SCALE GENOMIC DNA]</scope>
    <source>
        <strain evidence="8 13">DSM 109653</strain>
        <strain evidence="9 11">WS4759</strain>
    </source>
</reference>
<evidence type="ECO:0000256" key="5">
    <source>
        <dbReference type="ARBA" id="ARBA00022898"/>
    </source>
</evidence>
<protein>
    <recommendedName>
        <fullName evidence="6">Aminotransferase</fullName>
        <ecNumber evidence="6">2.6.1.-</ecNumber>
    </recommendedName>
</protein>
<dbReference type="FunFam" id="3.40.640.10:FF:000033">
    <property type="entry name" value="Aspartate aminotransferase"/>
    <property type="match status" value="1"/>
</dbReference>
<dbReference type="InterPro" id="IPR015424">
    <property type="entry name" value="PyrdxlP-dep_Trfase"/>
</dbReference>
<dbReference type="GO" id="GO:0030170">
    <property type="term" value="F:pyridoxal phosphate binding"/>
    <property type="evidence" value="ECO:0007669"/>
    <property type="project" value="InterPro"/>
</dbReference>
<evidence type="ECO:0000313" key="11">
    <source>
        <dbReference type="Proteomes" id="UP000430975"/>
    </source>
</evidence>
<dbReference type="EMBL" id="WJQR01000001">
    <property type="protein sequence ID" value="MRI80473.1"/>
    <property type="molecule type" value="Genomic_DNA"/>
</dbReference>
<dbReference type="EC" id="2.6.1.-" evidence="6"/>
<dbReference type="Pfam" id="PF00155">
    <property type="entry name" value="Aminotran_1_2"/>
    <property type="match status" value="1"/>
</dbReference>
<dbReference type="CDD" id="cd00609">
    <property type="entry name" value="AAT_like"/>
    <property type="match status" value="1"/>
</dbReference>
<dbReference type="PROSITE" id="PS00105">
    <property type="entry name" value="AA_TRANSFER_CLASS_1"/>
    <property type="match status" value="1"/>
</dbReference>
<comment type="cofactor">
    <cofactor evidence="1 6">
        <name>pyridoxal 5'-phosphate</name>
        <dbReference type="ChEBI" id="CHEBI:597326"/>
    </cofactor>
</comment>
<dbReference type="EMBL" id="WJQT01000015">
    <property type="protein sequence ID" value="MRJ47863.1"/>
    <property type="molecule type" value="Genomic_DNA"/>
</dbReference>
<comment type="caution">
    <text evidence="9">The sequence shown here is derived from an EMBL/GenBank/DDBJ whole genome shotgun (WGS) entry which is preliminary data.</text>
</comment>
<dbReference type="Gene3D" id="3.40.640.10">
    <property type="entry name" value="Type I PLP-dependent aspartate aminotransferase-like (Major domain)"/>
    <property type="match status" value="1"/>
</dbReference>
<dbReference type="PANTHER" id="PTHR46383">
    <property type="entry name" value="ASPARTATE AMINOTRANSFERASE"/>
    <property type="match status" value="1"/>
</dbReference>
<evidence type="ECO:0000256" key="1">
    <source>
        <dbReference type="ARBA" id="ARBA00001933"/>
    </source>
</evidence>
<name>A0A6I2GWK6_9LACT</name>
<dbReference type="GO" id="GO:0008483">
    <property type="term" value="F:transaminase activity"/>
    <property type="evidence" value="ECO:0007669"/>
    <property type="project" value="UniProtKB-KW"/>
</dbReference>
<keyword evidence="5" id="KW-0663">Pyridoxal phosphate</keyword>
<reference evidence="10 12" key="1">
    <citation type="submission" date="2019-11" db="EMBL/GenBank/DDBJ databases">
        <title>Characterisation of Fundicoccus ignavus gen. nov. sp. nov., a novel genus of the family Aerococcaceae from bulk tank milk.</title>
        <authorList>
            <person name="Siebert A."/>
            <person name="Huptas C."/>
            <person name="Wenning M."/>
            <person name="Scherer S."/>
            <person name="Doll E.V."/>
        </authorList>
    </citation>
    <scope>NUCLEOTIDE SEQUENCE [LARGE SCALE GENOMIC DNA]</scope>
    <source>
        <strain evidence="10 12">DSM 109652</strain>
    </source>
</reference>
<dbReference type="PANTHER" id="PTHR46383:SF4">
    <property type="entry name" value="AMINOTRANSFERASE"/>
    <property type="match status" value="1"/>
</dbReference>
<organism evidence="9 11">
    <name type="scientific">Fundicoccus ignavus</name>
    <dbReference type="NCBI Taxonomy" id="2664442"/>
    <lineage>
        <taxon>Bacteria</taxon>
        <taxon>Bacillati</taxon>
        <taxon>Bacillota</taxon>
        <taxon>Bacilli</taxon>
        <taxon>Lactobacillales</taxon>
        <taxon>Aerococcaceae</taxon>
        <taxon>Fundicoccus</taxon>
    </lineage>
</organism>
<dbReference type="NCBIfam" id="NF005588">
    <property type="entry name" value="PRK07309.1"/>
    <property type="match status" value="1"/>
</dbReference>
<dbReference type="Proteomes" id="UP000430975">
    <property type="component" value="Unassembled WGS sequence"/>
</dbReference>
<evidence type="ECO:0000259" key="7">
    <source>
        <dbReference type="Pfam" id="PF00155"/>
    </source>
</evidence>